<dbReference type="PANTHER" id="PTHR12121">
    <property type="entry name" value="CARBON CATABOLITE REPRESSOR PROTEIN 4"/>
    <property type="match status" value="1"/>
</dbReference>
<name>A0A8H4VV41_9AGAR</name>
<evidence type="ECO:0000256" key="1">
    <source>
        <dbReference type="ARBA" id="ARBA00010774"/>
    </source>
</evidence>
<dbReference type="Pfam" id="PF03372">
    <property type="entry name" value="Exo_endo_phos"/>
    <property type="match status" value="1"/>
</dbReference>
<sequence>MSVAKRSKPSPEEILAIQALRKERKEKKELELLAAANNGALAVKSSLLARPWLTVSQPESSSTCRVRLLSWNLLAQCLVRRELFPTSDCLKAAQREHMIHEELSRQNADILCLQEVDRLEKLLPMLENAGYSHHYASGRGKQHGCLIAFKKTMYSLISSKVVFYDEENIGMDRTVNRLGGSFKTRNIGNLVALRSNANENEGVVIGTTHLFWHPRYTYERTRQTAILVRELLAFREEKASNTWPCIIGGDFNFTPSDPAYSLLSGNDLLESQIDAIKPSLVVHASLDSRVLNNLPTVLSASAEEESEDADPDKVITNARPATAEDGLLTVSELSDWFSKLPSLHSAHDEGLKAARREGNVVPTYGDRISLPSGRKGTCEPSYTSYTHYWQSVLDYIFFIDGVNRPVTVTGLLAPLHESDLVPGLPKKGISGSDHTCLVAELSW</sequence>
<dbReference type="GO" id="GO:0000175">
    <property type="term" value="F:3'-5'-RNA exonuclease activity"/>
    <property type="evidence" value="ECO:0007669"/>
    <property type="project" value="TreeGrafter"/>
</dbReference>
<proteinExistence type="inferred from homology"/>
<dbReference type="Gene3D" id="3.60.10.10">
    <property type="entry name" value="Endonuclease/exonuclease/phosphatase"/>
    <property type="match status" value="1"/>
</dbReference>
<dbReference type="InterPro" id="IPR050410">
    <property type="entry name" value="CCR4/nocturin_mRNA_transcr"/>
</dbReference>
<dbReference type="SUPFAM" id="SSF56219">
    <property type="entry name" value="DNase I-like"/>
    <property type="match status" value="1"/>
</dbReference>
<accession>A0A8H4VV41</accession>
<dbReference type="InterPro" id="IPR005135">
    <property type="entry name" value="Endo/exonuclease/phosphatase"/>
</dbReference>
<evidence type="ECO:0000256" key="2">
    <source>
        <dbReference type="ARBA" id="ARBA00022801"/>
    </source>
</evidence>
<comment type="similarity">
    <text evidence="1">Belongs to the CCR4/nocturin family.</text>
</comment>
<keyword evidence="5" id="KW-1185">Reference proteome</keyword>
<keyword evidence="2" id="KW-0378">Hydrolase</keyword>
<evidence type="ECO:0000313" key="5">
    <source>
        <dbReference type="Proteomes" id="UP000521872"/>
    </source>
</evidence>
<comment type="caution">
    <text evidence="4">The sequence shown here is derived from an EMBL/GenBank/DDBJ whole genome shotgun (WGS) entry which is preliminary data.</text>
</comment>
<dbReference type="PANTHER" id="PTHR12121:SF45">
    <property type="entry name" value="NOCTURNIN"/>
    <property type="match status" value="1"/>
</dbReference>
<dbReference type="GO" id="GO:0006139">
    <property type="term" value="P:nucleobase-containing compound metabolic process"/>
    <property type="evidence" value="ECO:0007669"/>
    <property type="project" value="UniProtKB-ARBA"/>
</dbReference>
<organism evidence="4 5">
    <name type="scientific">Agrocybe pediades</name>
    <dbReference type="NCBI Taxonomy" id="84607"/>
    <lineage>
        <taxon>Eukaryota</taxon>
        <taxon>Fungi</taxon>
        <taxon>Dikarya</taxon>
        <taxon>Basidiomycota</taxon>
        <taxon>Agaricomycotina</taxon>
        <taxon>Agaricomycetes</taxon>
        <taxon>Agaricomycetidae</taxon>
        <taxon>Agaricales</taxon>
        <taxon>Agaricineae</taxon>
        <taxon>Strophariaceae</taxon>
        <taxon>Agrocybe</taxon>
    </lineage>
</organism>
<dbReference type="AlphaFoldDB" id="A0A8H4VV41"/>
<dbReference type="EMBL" id="JAACJL010000001">
    <property type="protein sequence ID" value="KAF4623698.1"/>
    <property type="molecule type" value="Genomic_DNA"/>
</dbReference>
<evidence type="ECO:0000259" key="3">
    <source>
        <dbReference type="Pfam" id="PF03372"/>
    </source>
</evidence>
<evidence type="ECO:0000313" key="4">
    <source>
        <dbReference type="EMBL" id="KAF4623698.1"/>
    </source>
</evidence>
<protein>
    <recommendedName>
        <fullName evidence="3">Endonuclease/exonuclease/phosphatase domain-containing protein</fullName>
    </recommendedName>
</protein>
<dbReference type="InterPro" id="IPR036691">
    <property type="entry name" value="Endo/exonu/phosph_ase_sf"/>
</dbReference>
<reference evidence="4 5" key="1">
    <citation type="submission" date="2019-12" db="EMBL/GenBank/DDBJ databases">
        <authorList>
            <person name="Floudas D."/>
            <person name="Bentzer J."/>
            <person name="Ahren D."/>
            <person name="Johansson T."/>
            <person name="Persson P."/>
            <person name="Tunlid A."/>
        </authorList>
    </citation>
    <scope>NUCLEOTIDE SEQUENCE [LARGE SCALE GENOMIC DNA]</scope>
    <source>
        <strain evidence="4 5">CBS 102.39</strain>
    </source>
</reference>
<dbReference type="Proteomes" id="UP000521872">
    <property type="component" value="Unassembled WGS sequence"/>
</dbReference>
<feature type="domain" description="Endonuclease/exonuclease/phosphatase" evidence="3">
    <location>
        <begin position="69"/>
        <end position="434"/>
    </location>
</feature>
<gene>
    <name evidence="4" type="ORF">D9613_001888</name>
</gene>